<feature type="repeat" description="TPR" evidence="1">
    <location>
        <begin position="143"/>
        <end position="176"/>
    </location>
</feature>
<dbReference type="Pfam" id="PF13432">
    <property type="entry name" value="TPR_16"/>
    <property type="match status" value="2"/>
</dbReference>
<dbReference type="InterPro" id="IPR019734">
    <property type="entry name" value="TPR_rpt"/>
</dbReference>
<dbReference type="SUPFAM" id="SSF81901">
    <property type="entry name" value="HCP-like"/>
    <property type="match status" value="1"/>
</dbReference>
<dbReference type="InterPro" id="IPR011990">
    <property type="entry name" value="TPR-like_helical_dom_sf"/>
</dbReference>
<evidence type="ECO:0000313" key="2">
    <source>
        <dbReference type="EMBL" id="ATX81802.1"/>
    </source>
</evidence>
<proteinExistence type="predicted"/>
<protein>
    <submittedName>
        <fullName evidence="2">Tfp pilus assembly protein PilF</fullName>
    </submittedName>
</protein>
<dbReference type="PROSITE" id="PS50005">
    <property type="entry name" value="TPR"/>
    <property type="match status" value="1"/>
</dbReference>
<dbReference type="KEGG" id="mfn:Ga0123462_0933"/>
<dbReference type="OrthoDB" id="5292651at2"/>
<dbReference type="PANTHER" id="PTHR12558:SF13">
    <property type="entry name" value="CELL DIVISION CYCLE PROTEIN 27 HOMOLOG"/>
    <property type="match status" value="1"/>
</dbReference>
<dbReference type="EMBL" id="CP018800">
    <property type="protein sequence ID" value="ATX81802.1"/>
    <property type="molecule type" value="Genomic_DNA"/>
</dbReference>
<reference evidence="2 3" key="1">
    <citation type="submission" date="2016-12" db="EMBL/GenBank/DDBJ databases">
        <title>Isolation and genomic insights into novel planktonic Zetaproteobacteria from stratified waters of the Chesapeake Bay.</title>
        <authorList>
            <person name="McAllister S.M."/>
            <person name="Kato S."/>
            <person name="Chan C.S."/>
            <person name="Chiu B.K."/>
            <person name="Field E.K."/>
        </authorList>
    </citation>
    <scope>NUCLEOTIDE SEQUENCE [LARGE SCALE GENOMIC DNA]</scope>
    <source>
        <strain evidence="2 3">CP-8</strain>
    </source>
</reference>
<dbReference type="Gene3D" id="1.25.40.10">
    <property type="entry name" value="Tetratricopeptide repeat domain"/>
    <property type="match status" value="1"/>
</dbReference>
<evidence type="ECO:0000313" key="3">
    <source>
        <dbReference type="Proteomes" id="UP000231637"/>
    </source>
</evidence>
<organism evidence="2 3">
    <name type="scientific">Mariprofundus ferrinatatus</name>
    <dbReference type="NCBI Taxonomy" id="1921087"/>
    <lineage>
        <taxon>Bacteria</taxon>
        <taxon>Pseudomonadati</taxon>
        <taxon>Pseudomonadota</taxon>
        <taxon>Candidatius Mariprofundia</taxon>
        <taxon>Mariprofundales</taxon>
        <taxon>Mariprofundaceae</taxon>
        <taxon>Mariprofundus</taxon>
    </lineage>
</organism>
<dbReference type="RefSeq" id="WP_100265221.1">
    <property type="nucleotide sequence ID" value="NZ_CP018800.1"/>
</dbReference>
<keyword evidence="1" id="KW-0802">TPR repeat</keyword>
<dbReference type="PANTHER" id="PTHR12558">
    <property type="entry name" value="CELL DIVISION CYCLE 16,23,27"/>
    <property type="match status" value="1"/>
</dbReference>
<sequence>MNCAGYIRNGFTVILFCLFAILLSGCASSQKHEAQEHKLAATHYQLGKDALIKGMLPKAFEELMKADKLHPNQPEVLDVLAYAWLLRGDLDKAEAHYKRALRYGAGSATKNNYANLLNKLQRFPEAEKMAIGALEDPRYPNQDLAFINLGDALLGQNKYSLAIQAYRQAQIFSPGSILPEMRIAKAYAKENRTNEAILLYRALYSRNNSNRAIVEGLLALLKQQGETTQARLMLKEFNHNATSALDKAWAMDELAQLK</sequence>
<dbReference type="SMART" id="SM00028">
    <property type="entry name" value="TPR"/>
    <property type="match status" value="4"/>
</dbReference>
<dbReference type="AlphaFoldDB" id="A0A2K8L3W8"/>
<keyword evidence="3" id="KW-1185">Reference proteome</keyword>
<dbReference type="Proteomes" id="UP000231637">
    <property type="component" value="Chromosome"/>
</dbReference>
<gene>
    <name evidence="2" type="ORF">Ga0123462_0933</name>
</gene>
<evidence type="ECO:0000256" key="1">
    <source>
        <dbReference type="PROSITE-ProRule" id="PRU00339"/>
    </source>
</evidence>
<accession>A0A2K8L3W8</accession>
<name>A0A2K8L3W8_9PROT</name>